<evidence type="ECO:0000256" key="8">
    <source>
        <dbReference type="HAMAP-Rule" id="MF_00044"/>
    </source>
</evidence>
<dbReference type="PANTHER" id="PTHR22594">
    <property type="entry name" value="ASPARTYL/LYSYL-TRNA SYNTHETASE"/>
    <property type="match status" value="1"/>
</dbReference>
<dbReference type="Pfam" id="PF02938">
    <property type="entry name" value="GAD"/>
    <property type="match status" value="1"/>
</dbReference>
<keyword evidence="8" id="KW-0963">Cytoplasm</keyword>
<dbReference type="InterPro" id="IPR004115">
    <property type="entry name" value="GAD-like_sf"/>
</dbReference>
<keyword evidence="7 8" id="KW-0030">Aminoacyl-tRNA synthetase</keyword>
<feature type="binding site" evidence="8">
    <location>
        <position position="481"/>
    </location>
    <ligand>
        <name>L-aspartate</name>
        <dbReference type="ChEBI" id="CHEBI:29991"/>
    </ligand>
</feature>
<dbReference type="Pfam" id="PF00152">
    <property type="entry name" value="tRNA-synt_2"/>
    <property type="match status" value="1"/>
</dbReference>
<feature type="binding site" evidence="8">
    <location>
        <position position="222"/>
    </location>
    <ligand>
        <name>ATP</name>
        <dbReference type="ChEBI" id="CHEBI:30616"/>
    </ligand>
</feature>
<dbReference type="Gene3D" id="3.30.930.10">
    <property type="entry name" value="Bira Bifunctional Protein, Domain 2"/>
    <property type="match status" value="1"/>
</dbReference>
<dbReference type="AlphaFoldDB" id="A0A2C9DY31"/>
<dbReference type="EC" id="6.1.1.12" evidence="8"/>
<dbReference type="SMR" id="A0A2C9DY31"/>
<feature type="binding site" evidence="8">
    <location>
        <position position="440"/>
    </location>
    <ligand>
        <name>L-aspartate</name>
        <dbReference type="ChEBI" id="CHEBI:29991"/>
    </ligand>
</feature>
<dbReference type="Gene3D" id="3.30.1360.30">
    <property type="entry name" value="GAD-like domain"/>
    <property type="match status" value="1"/>
</dbReference>
<feature type="region of interest" description="Aspartate" evidence="8">
    <location>
        <begin position="191"/>
        <end position="194"/>
    </location>
</feature>
<dbReference type="InterPro" id="IPR004524">
    <property type="entry name" value="Asp-tRNA-ligase_1"/>
</dbReference>
<comment type="catalytic activity">
    <reaction evidence="8">
        <text>tRNA(Asp) + L-aspartate + ATP = L-aspartyl-tRNA(Asp) + AMP + diphosphate</text>
        <dbReference type="Rhea" id="RHEA:19649"/>
        <dbReference type="Rhea" id="RHEA-COMP:9660"/>
        <dbReference type="Rhea" id="RHEA-COMP:9678"/>
        <dbReference type="ChEBI" id="CHEBI:29991"/>
        <dbReference type="ChEBI" id="CHEBI:30616"/>
        <dbReference type="ChEBI" id="CHEBI:33019"/>
        <dbReference type="ChEBI" id="CHEBI:78442"/>
        <dbReference type="ChEBI" id="CHEBI:78516"/>
        <dbReference type="ChEBI" id="CHEBI:456215"/>
        <dbReference type="EC" id="6.1.1.12"/>
    </reaction>
</comment>
<evidence type="ECO:0000313" key="10">
    <source>
        <dbReference type="EMBL" id="ACA32793.1"/>
    </source>
</evidence>
<dbReference type="NCBIfam" id="TIGR00459">
    <property type="entry name" value="aspS_bact"/>
    <property type="match status" value="1"/>
</dbReference>
<dbReference type="Gene3D" id="2.40.50.140">
    <property type="entry name" value="Nucleic acid-binding proteins"/>
    <property type="match status" value="1"/>
</dbReference>
<dbReference type="InterPro" id="IPR047089">
    <property type="entry name" value="Asp-tRNA-ligase_1_N"/>
</dbReference>
<comment type="caution">
    <text evidence="8">Lacks conserved residue(s) required for the propagation of feature annotation.</text>
</comment>
<dbReference type="CDD" id="cd04317">
    <property type="entry name" value="EcAspRS_like_N"/>
    <property type="match status" value="1"/>
</dbReference>
<name>A0A2C9DY31_UREP2</name>
<dbReference type="RefSeq" id="WP_006688860.1">
    <property type="nucleotide sequence ID" value="NC_010503.1"/>
</dbReference>
<evidence type="ECO:0000256" key="3">
    <source>
        <dbReference type="ARBA" id="ARBA00022598"/>
    </source>
</evidence>
<keyword evidence="5 8" id="KW-0067">ATP-binding</keyword>
<dbReference type="SUPFAM" id="SSF50249">
    <property type="entry name" value="Nucleic acid-binding proteins"/>
    <property type="match status" value="1"/>
</dbReference>
<evidence type="ECO:0000256" key="5">
    <source>
        <dbReference type="ARBA" id="ARBA00022840"/>
    </source>
</evidence>
<dbReference type="InterPro" id="IPR004364">
    <property type="entry name" value="Aa-tRNA-synt_II"/>
</dbReference>
<dbReference type="InterPro" id="IPR047090">
    <property type="entry name" value="AspRS_core"/>
</dbReference>
<feature type="binding site" evidence="8">
    <location>
        <position position="213"/>
    </location>
    <ligand>
        <name>L-aspartate</name>
        <dbReference type="ChEBI" id="CHEBI:29991"/>
    </ligand>
</feature>
<evidence type="ECO:0000256" key="7">
    <source>
        <dbReference type="ARBA" id="ARBA00023146"/>
    </source>
</evidence>
<dbReference type="InterPro" id="IPR012340">
    <property type="entry name" value="NA-bd_OB-fold"/>
</dbReference>
<feature type="binding site" evidence="8">
    <location>
        <position position="169"/>
    </location>
    <ligand>
        <name>L-aspartate</name>
        <dbReference type="ChEBI" id="CHEBI:29991"/>
    </ligand>
</feature>
<organism evidence="10 11">
    <name type="scientific">Ureaplasma parvum serovar 3 (strain ATCC 27815 / 27 / NCTC 11736)</name>
    <dbReference type="NCBI Taxonomy" id="505682"/>
    <lineage>
        <taxon>Bacteria</taxon>
        <taxon>Bacillati</taxon>
        <taxon>Mycoplasmatota</taxon>
        <taxon>Mycoplasmoidales</taxon>
        <taxon>Mycoplasmoidaceae</taxon>
        <taxon>Ureaplasma</taxon>
    </lineage>
</organism>
<dbReference type="GO" id="GO:0005737">
    <property type="term" value="C:cytoplasm"/>
    <property type="evidence" value="ECO:0007669"/>
    <property type="project" value="UniProtKB-SubCell"/>
</dbReference>
<dbReference type="PRINTS" id="PR01042">
    <property type="entry name" value="TRNASYNTHASP"/>
</dbReference>
<dbReference type="HOGENOM" id="CLU_014330_3_2_14"/>
<feature type="binding site" evidence="8">
    <location>
        <begin position="526"/>
        <end position="529"/>
    </location>
    <ligand>
        <name>ATP</name>
        <dbReference type="ChEBI" id="CHEBI:30616"/>
    </ligand>
</feature>
<evidence type="ECO:0000313" key="11">
    <source>
        <dbReference type="Proteomes" id="UP000002162"/>
    </source>
</evidence>
<sequence length="578" mass="67007">MKVYCGYIGEEHLEKNVILNGWVKKVRKMGNLVFVDLKDRFGIVQIFATKSDGVFNELTQLSREDVINVEGLVLLRKNPNNDLKTGRFEIHVKKILIYSKAKTPPLIIEDETDANEEIRFRYRYLDLRRDVNLKIFELRSKVYQAFRNYLYSQDFIETETPILAKPTPEGARDFYVPTRTRKFYALPQSPQTFKQLLMVAGFQKYFQITKCFRDEDLRSDRQPEFTQVDIELSFADEIEIQTLIENLLKYVFKQTINVDLTTPFMRMSYEQAINDYGSDKPDLRFDLKIKTLNTYFENSKTLFFQKALLNNQSIRAILVPNINLNKKQVQTLEKFAKDKGAKGLSWISIKDEKIIDGSLLSIQEDHIIYKTIFKDFNLSTGSILLVADTFDIASQALGLVRINLASILNLKKPNIFKFVWIIDWPLYEYDNEAQRFVAAHHPFTMPTLETLNTFDVNKKDARGRSYDIVLNGYELGGGSVRIIDQQIQRRMFKSINMSDEEANLKFGFLLTAFEYGVPPHCGIALGLDRLMMILVNSEYIRDVVAFPKNNNGVDMMLDAPSNMNDEDLKELGLKIKND</sequence>
<dbReference type="GeneID" id="29672656"/>
<dbReference type="CDD" id="cd00777">
    <property type="entry name" value="AspRS_core"/>
    <property type="match status" value="1"/>
</dbReference>
<proteinExistence type="inferred from homology"/>
<dbReference type="EMBL" id="CP000942">
    <property type="protein sequence ID" value="ACA32793.1"/>
    <property type="molecule type" value="Genomic_DNA"/>
</dbReference>
<evidence type="ECO:0000256" key="1">
    <source>
        <dbReference type="ARBA" id="ARBA00006303"/>
    </source>
</evidence>
<dbReference type="GO" id="GO:0006422">
    <property type="term" value="P:aspartyl-tRNA aminoacylation"/>
    <property type="evidence" value="ECO:0007669"/>
    <property type="project" value="UniProtKB-UniRule"/>
</dbReference>
<protein>
    <recommendedName>
        <fullName evidence="8">Aspartate--tRNA ligase</fullName>
        <ecNumber evidence="8">6.1.1.12</ecNumber>
    </recommendedName>
    <alternativeName>
        <fullName evidence="8">Aspartyl-tRNA synthetase</fullName>
        <shortName evidence="8">AspRS</shortName>
    </alternativeName>
</protein>
<dbReference type="Proteomes" id="UP000002162">
    <property type="component" value="Chromosome"/>
</dbReference>
<dbReference type="InterPro" id="IPR006195">
    <property type="entry name" value="aa-tRNA-synth_II"/>
</dbReference>
<dbReference type="SUPFAM" id="SSF55681">
    <property type="entry name" value="Class II aaRS and biotin synthetases"/>
    <property type="match status" value="1"/>
</dbReference>
<dbReference type="GO" id="GO:0004815">
    <property type="term" value="F:aspartate-tRNA ligase activity"/>
    <property type="evidence" value="ECO:0007669"/>
    <property type="project" value="UniProtKB-UniRule"/>
</dbReference>
<keyword evidence="3 8" id="KW-0436">Ligase</keyword>
<comment type="similarity">
    <text evidence="1 8">Belongs to the class-II aminoacyl-tRNA synthetase family. Type 1 subfamily.</text>
</comment>
<dbReference type="KEGG" id="upa:UPA3_0296"/>
<dbReference type="GO" id="GO:0005524">
    <property type="term" value="F:ATP binding"/>
    <property type="evidence" value="ECO:0007669"/>
    <property type="project" value="UniProtKB-UniRule"/>
</dbReference>
<dbReference type="InterPro" id="IPR045864">
    <property type="entry name" value="aa-tRNA-synth_II/BPL/LPL"/>
</dbReference>
<evidence type="ECO:0000256" key="6">
    <source>
        <dbReference type="ARBA" id="ARBA00022917"/>
    </source>
</evidence>
<dbReference type="InterPro" id="IPR002312">
    <property type="entry name" value="Asp/Asn-tRNA-synth_IIb"/>
</dbReference>
<feature type="binding site" evidence="8">
    <location>
        <position position="474"/>
    </location>
    <ligand>
        <name>ATP</name>
        <dbReference type="ChEBI" id="CHEBI:30616"/>
    </ligand>
</feature>
<reference evidence="10 11" key="1">
    <citation type="submission" date="2008-02" db="EMBL/GenBank/DDBJ databases">
        <title>Genome sequence of Ureaplasma parvum serovar 3.</title>
        <authorList>
            <person name="Methe B.A."/>
            <person name="Glass J."/>
            <person name="Waites K."/>
            <person name="Shrivastava S."/>
        </authorList>
    </citation>
    <scope>NUCLEOTIDE SEQUENCE [LARGE SCALE GENOMIC DNA]</scope>
    <source>
        <strain evidence="11">ATCC 27815 / 27 / NCTC 11736</strain>
    </source>
</reference>
<dbReference type="PANTHER" id="PTHR22594:SF5">
    <property type="entry name" value="ASPARTATE--TRNA LIGASE, MITOCHONDRIAL"/>
    <property type="match status" value="1"/>
</dbReference>
<accession>A0A2C9DY31</accession>
<feature type="domain" description="Aminoacyl-transfer RNA synthetases class-II family profile" evidence="9">
    <location>
        <begin position="136"/>
        <end position="547"/>
    </location>
</feature>
<evidence type="ECO:0000256" key="2">
    <source>
        <dbReference type="ARBA" id="ARBA00011738"/>
    </source>
</evidence>
<dbReference type="SUPFAM" id="SSF55261">
    <property type="entry name" value="GAD domain-like"/>
    <property type="match status" value="1"/>
</dbReference>
<keyword evidence="6 8" id="KW-0648">Protein biosynthesis</keyword>
<evidence type="ECO:0000256" key="4">
    <source>
        <dbReference type="ARBA" id="ARBA00022741"/>
    </source>
</evidence>
<dbReference type="GO" id="GO:0003676">
    <property type="term" value="F:nucleic acid binding"/>
    <property type="evidence" value="ECO:0007669"/>
    <property type="project" value="InterPro"/>
</dbReference>
<comment type="subunit">
    <text evidence="2 8">Homodimer.</text>
</comment>
<keyword evidence="4 8" id="KW-0547">Nucleotide-binding</keyword>
<dbReference type="HAMAP" id="MF_00044">
    <property type="entry name" value="Asp_tRNA_synth_type1"/>
    <property type="match status" value="1"/>
</dbReference>
<evidence type="ECO:0000259" key="9">
    <source>
        <dbReference type="PROSITE" id="PS50862"/>
    </source>
</evidence>
<feature type="binding site" evidence="8">
    <location>
        <begin position="213"/>
        <end position="215"/>
    </location>
    <ligand>
        <name>ATP</name>
        <dbReference type="ChEBI" id="CHEBI:30616"/>
    </ligand>
</feature>
<dbReference type="InterPro" id="IPR029351">
    <property type="entry name" value="GAD_dom"/>
</dbReference>
<dbReference type="Pfam" id="PF01336">
    <property type="entry name" value="tRNA_anti-codon"/>
    <property type="match status" value="1"/>
</dbReference>
<dbReference type="NCBIfam" id="NF001750">
    <property type="entry name" value="PRK00476.1"/>
    <property type="match status" value="1"/>
</dbReference>
<gene>
    <name evidence="8 10" type="primary">aspS</name>
    <name evidence="10" type="ordered locus">UPA3_0296</name>
</gene>
<comment type="function">
    <text evidence="8">Catalyzes the attachment of L-aspartate to tRNA(Asp) in a two-step reaction: L-aspartate is first activated by ATP to form Asp-AMP and then transferred to the acceptor end of tRNA(Asp).</text>
</comment>
<dbReference type="InterPro" id="IPR004365">
    <property type="entry name" value="NA-bd_OB_tRNA"/>
</dbReference>
<dbReference type="PROSITE" id="PS50862">
    <property type="entry name" value="AA_TRNA_LIGASE_II"/>
    <property type="match status" value="1"/>
</dbReference>
<comment type="subcellular location">
    <subcellularLocation>
        <location evidence="8">Cytoplasm</location>
    </subcellularLocation>
</comment>